<gene>
    <name evidence="7" type="primary">tpx_18</name>
    <name evidence="7" type="ORF">SDC9_179362</name>
</gene>
<dbReference type="InterPro" id="IPR018219">
    <property type="entry name" value="Tpx_CS"/>
</dbReference>
<keyword evidence="5" id="KW-0676">Redox-active center</keyword>
<dbReference type="InterPro" id="IPR013766">
    <property type="entry name" value="Thioredoxin_domain"/>
</dbReference>
<dbReference type="AlphaFoldDB" id="A0A645GYQ4"/>
<accession>A0A645GYQ4</accession>
<dbReference type="EMBL" id="VSSQ01083618">
    <property type="protein sequence ID" value="MPN31887.1"/>
    <property type="molecule type" value="Genomic_DNA"/>
</dbReference>
<evidence type="ECO:0000256" key="1">
    <source>
        <dbReference type="ARBA" id="ARBA00022559"/>
    </source>
</evidence>
<comment type="caution">
    <text evidence="7">The sequence shown here is derived from an EMBL/GenBank/DDBJ whole genome shotgun (WGS) entry which is preliminary data.</text>
</comment>
<dbReference type="InterPro" id="IPR050455">
    <property type="entry name" value="Tpx_Peroxidase_subfamily"/>
</dbReference>
<feature type="domain" description="Thioredoxin" evidence="6">
    <location>
        <begin position="18"/>
        <end position="167"/>
    </location>
</feature>
<evidence type="ECO:0000256" key="5">
    <source>
        <dbReference type="ARBA" id="ARBA00023284"/>
    </source>
</evidence>
<dbReference type="SUPFAM" id="SSF52833">
    <property type="entry name" value="Thioredoxin-like"/>
    <property type="match status" value="1"/>
</dbReference>
<dbReference type="Pfam" id="PF08534">
    <property type="entry name" value="Redoxin"/>
    <property type="match status" value="1"/>
</dbReference>
<evidence type="ECO:0000259" key="6">
    <source>
        <dbReference type="PROSITE" id="PS51352"/>
    </source>
</evidence>
<dbReference type="EC" id="1.11.1.15" evidence="7"/>
<organism evidence="7">
    <name type="scientific">bioreactor metagenome</name>
    <dbReference type="NCBI Taxonomy" id="1076179"/>
    <lineage>
        <taxon>unclassified sequences</taxon>
        <taxon>metagenomes</taxon>
        <taxon>ecological metagenomes</taxon>
    </lineage>
</organism>
<keyword evidence="4" id="KW-1015">Disulfide bond</keyword>
<keyword evidence="2" id="KW-0049">Antioxidant</keyword>
<reference evidence="7" key="1">
    <citation type="submission" date="2019-08" db="EMBL/GenBank/DDBJ databases">
        <authorList>
            <person name="Kucharzyk K."/>
            <person name="Murdoch R.W."/>
            <person name="Higgins S."/>
            <person name="Loffler F."/>
        </authorList>
    </citation>
    <scope>NUCLEOTIDE SEQUENCE</scope>
</reference>
<dbReference type="InterPro" id="IPR036249">
    <property type="entry name" value="Thioredoxin-like_sf"/>
</dbReference>
<protein>
    <submittedName>
        <fullName evidence="7">Thiol peroxidase</fullName>
        <ecNumber evidence="7">1.11.1.15</ecNumber>
    </submittedName>
</protein>
<sequence>MLKITFVGNPINLLGTEIKVGDNAPNFSALLKDLSSNELFSHENKIKVITVFPSLDTPVCATQVRNFNKELGTISPDVVVLAISNDLPFAQTRFCTTEGIENVVTLSDYRDNEFGLKYGFLIKELKLLARGVVIVDKNNIVKYVEYVPEVTHEVNFEAAIQTVKSLL</sequence>
<evidence type="ECO:0000256" key="4">
    <source>
        <dbReference type="ARBA" id="ARBA00023157"/>
    </source>
</evidence>
<dbReference type="PANTHER" id="PTHR43110">
    <property type="entry name" value="THIOL PEROXIDASE"/>
    <property type="match status" value="1"/>
</dbReference>
<keyword evidence="1 7" id="KW-0575">Peroxidase</keyword>
<dbReference type="Gene3D" id="3.40.30.10">
    <property type="entry name" value="Glutaredoxin"/>
    <property type="match status" value="1"/>
</dbReference>
<dbReference type="GO" id="GO:0008379">
    <property type="term" value="F:thioredoxin peroxidase activity"/>
    <property type="evidence" value="ECO:0007669"/>
    <property type="project" value="InterPro"/>
</dbReference>
<dbReference type="PROSITE" id="PS51352">
    <property type="entry name" value="THIOREDOXIN_2"/>
    <property type="match status" value="1"/>
</dbReference>
<evidence type="ECO:0000313" key="7">
    <source>
        <dbReference type="EMBL" id="MPN31887.1"/>
    </source>
</evidence>
<evidence type="ECO:0000256" key="3">
    <source>
        <dbReference type="ARBA" id="ARBA00023002"/>
    </source>
</evidence>
<name>A0A645GYQ4_9ZZZZ</name>
<dbReference type="CDD" id="cd03014">
    <property type="entry name" value="PRX_Atyp2cys"/>
    <property type="match status" value="1"/>
</dbReference>
<dbReference type="PANTHER" id="PTHR43110:SF1">
    <property type="entry name" value="THIOL PEROXIDASE"/>
    <property type="match status" value="1"/>
</dbReference>
<dbReference type="NCBIfam" id="NF001808">
    <property type="entry name" value="PRK00522.1"/>
    <property type="match status" value="1"/>
</dbReference>
<proteinExistence type="inferred from homology"/>
<dbReference type="HAMAP" id="MF_00269">
    <property type="entry name" value="Tpx"/>
    <property type="match status" value="1"/>
</dbReference>
<evidence type="ECO:0000256" key="2">
    <source>
        <dbReference type="ARBA" id="ARBA00022862"/>
    </source>
</evidence>
<keyword evidence="3 7" id="KW-0560">Oxidoreductase</keyword>
<dbReference type="InterPro" id="IPR002065">
    <property type="entry name" value="TPX"/>
</dbReference>
<dbReference type="PROSITE" id="PS01265">
    <property type="entry name" value="TPX"/>
    <property type="match status" value="1"/>
</dbReference>
<dbReference type="InterPro" id="IPR013740">
    <property type="entry name" value="Redoxin"/>
</dbReference>